<dbReference type="OMA" id="HTVSAYY"/>
<dbReference type="Gene3D" id="3.10.310.10">
    <property type="entry name" value="Diaminopimelate Epimerase, Chain A, domain 1"/>
    <property type="match status" value="1"/>
</dbReference>
<evidence type="ECO:0008006" key="3">
    <source>
        <dbReference type="Google" id="ProtNLM"/>
    </source>
</evidence>
<dbReference type="EMBL" id="CM002874">
    <property type="protein sequence ID" value="KFK30889.1"/>
    <property type="molecule type" value="Genomic_DNA"/>
</dbReference>
<reference evidence="2" key="1">
    <citation type="journal article" date="2015" name="Nat. Plants">
        <title>Genome expansion of Arabis alpina linked with retrotransposition and reduced symmetric DNA methylation.</title>
        <authorList>
            <person name="Willing E.M."/>
            <person name="Rawat V."/>
            <person name="Mandakova T."/>
            <person name="Maumus F."/>
            <person name="James G.V."/>
            <person name="Nordstroem K.J."/>
            <person name="Becker C."/>
            <person name="Warthmann N."/>
            <person name="Chica C."/>
            <person name="Szarzynska B."/>
            <person name="Zytnicki M."/>
            <person name="Albani M.C."/>
            <person name="Kiefer C."/>
            <person name="Bergonzi S."/>
            <person name="Castaings L."/>
            <person name="Mateos J.L."/>
            <person name="Berns M.C."/>
            <person name="Bujdoso N."/>
            <person name="Piofczyk T."/>
            <person name="de Lorenzo L."/>
            <person name="Barrero-Sicilia C."/>
            <person name="Mateos I."/>
            <person name="Piednoel M."/>
            <person name="Hagmann J."/>
            <person name="Chen-Min-Tao R."/>
            <person name="Iglesias-Fernandez R."/>
            <person name="Schuster S.C."/>
            <person name="Alonso-Blanco C."/>
            <person name="Roudier F."/>
            <person name="Carbonero P."/>
            <person name="Paz-Ares J."/>
            <person name="Davis S.J."/>
            <person name="Pecinka A."/>
            <person name="Quesneville H."/>
            <person name="Colot V."/>
            <person name="Lysak M.A."/>
            <person name="Weigel D."/>
            <person name="Coupland G."/>
            <person name="Schneeberger K."/>
        </authorList>
    </citation>
    <scope>NUCLEOTIDE SEQUENCE [LARGE SCALE GENOMIC DNA]</scope>
    <source>
        <strain evidence="2">cv. Pajares</strain>
    </source>
</reference>
<dbReference type="eggNOG" id="KOG3033">
    <property type="taxonomic scope" value="Eukaryota"/>
</dbReference>
<accession>A0A087GLY7</accession>
<dbReference type="Proteomes" id="UP000029120">
    <property type="component" value="Chromosome 6"/>
</dbReference>
<dbReference type="Pfam" id="PF02567">
    <property type="entry name" value="PhzC-PhzF"/>
    <property type="match status" value="1"/>
</dbReference>
<dbReference type="GO" id="GO:0016853">
    <property type="term" value="F:isomerase activity"/>
    <property type="evidence" value="ECO:0007669"/>
    <property type="project" value="TreeGrafter"/>
</dbReference>
<name>A0A087GLY7_ARAAL</name>
<evidence type="ECO:0000313" key="2">
    <source>
        <dbReference type="Proteomes" id="UP000029120"/>
    </source>
</evidence>
<sequence length="102" mass="11228">MDDMLKCPGIVIIVTAAAPEGSAYDFVSRIFVPKIGVDEDPVCGSAHCALAHYWSLKMNKCNFVAYVASRRSGTLKIHYDKKKERVFLTGKAITVMKGYVLA</sequence>
<protein>
    <recommendedName>
        <fullName evidence="3">Phenazine biosynthesis-like domain-containing protein</fullName>
    </recommendedName>
</protein>
<organism evidence="1 2">
    <name type="scientific">Arabis alpina</name>
    <name type="common">Alpine rock-cress</name>
    <dbReference type="NCBI Taxonomy" id="50452"/>
    <lineage>
        <taxon>Eukaryota</taxon>
        <taxon>Viridiplantae</taxon>
        <taxon>Streptophyta</taxon>
        <taxon>Embryophyta</taxon>
        <taxon>Tracheophyta</taxon>
        <taxon>Spermatophyta</taxon>
        <taxon>Magnoliopsida</taxon>
        <taxon>eudicotyledons</taxon>
        <taxon>Gunneridae</taxon>
        <taxon>Pentapetalae</taxon>
        <taxon>rosids</taxon>
        <taxon>malvids</taxon>
        <taxon>Brassicales</taxon>
        <taxon>Brassicaceae</taxon>
        <taxon>Arabideae</taxon>
        <taxon>Arabis</taxon>
    </lineage>
</organism>
<dbReference type="PANTHER" id="PTHR13774">
    <property type="entry name" value="PHENAZINE BIOSYNTHESIS PROTEIN"/>
    <property type="match status" value="1"/>
</dbReference>
<dbReference type="SUPFAM" id="SSF54506">
    <property type="entry name" value="Diaminopimelate epimerase-like"/>
    <property type="match status" value="1"/>
</dbReference>
<proteinExistence type="predicted"/>
<gene>
    <name evidence="1" type="ordered locus">AALP_Aa6g039000</name>
</gene>
<dbReference type="Gramene" id="KFK30889">
    <property type="protein sequence ID" value="KFK30889"/>
    <property type="gene ID" value="AALP_AA6G039000"/>
</dbReference>
<dbReference type="PANTHER" id="PTHR13774:SF25">
    <property type="match status" value="1"/>
</dbReference>
<keyword evidence="2" id="KW-1185">Reference proteome</keyword>
<dbReference type="InterPro" id="IPR003719">
    <property type="entry name" value="Phenazine_PhzF-like"/>
</dbReference>
<dbReference type="OrthoDB" id="75169at2759"/>
<dbReference type="GO" id="GO:0005737">
    <property type="term" value="C:cytoplasm"/>
    <property type="evidence" value="ECO:0007669"/>
    <property type="project" value="TreeGrafter"/>
</dbReference>
<evidence type="ECO:0000313" key="1">
    <source>
        <dbReference type="EMBL" id="KFK30889.1"/>
    </source>
</evidence>
<dbReference type="AlphaFoldDB" id="A0A087GLY7"/>